<dbReference type="SUPFAM" id="SSF50475">
    <property type="entry name" value="FMN-binding split barrel"/>
    <property type="match status" value="1"/>
</dbReference>
<dbReference type="InterPro" id="IPR012349">
    <property type="entry name" value="Split_barrel_FMN-bd"/>
</dbReference>
<name>A0ABW7W3C6_9NOCA</name>
<dbReference type="RefSeq" id="WP_039822911.1">
    <property type="nucleotide sequence ID" value="NZ_JBFAAV010000029.1"/>
</dbReference>
<dbReference type="InterPro" id="IPR004378">
    <property type="entry name" value="F420H2_quin_Rdtase"/>
</dbReference>
<sequence>MTDMRRMKHRIVTTFQRHVANPLNRKRSAQQLLETTGRVSGVPRVVPVGGRRTGNEFWFVSEFGDRSDYVRNIRADNRVRVRLHGEWLPGTAHLLPDDDPVRRLSSLPRGNSAAVRVMGTDLLTIRVDLDG</sequence>
<accession>A0ABW7W3C6</accession>
<keyword evidence="2" id="KW-1185">Reference proteome</keyword>
<dbReference type="EMBL" id="JBIRYL010000010">
    <property type="protein sequence ID" value="MFI2233016.1"/>
    <property type="molecule type" value="Genomic_DNA"/>
</dbReference>
<protein>
    <submittedName>
        <fullName evidence="1">Nitroreductase/quinone reductase family protein</fullName>
    </submittedName>
</protein>
<evidence type="ECO:0000313" key="2">
    <source>
        <dbReference type="Proteomes" id="UP001611494"/>
    </source>
</evidence>
<dbReference type="Gene3D" id="2.30.110.10">
    <property type="entry name" value="Electron Transport, Fmn-binding Protein, Chain A"/>
    <property type="match status" value="1"/>
</dbReference>
<reference evidence="1 2" key="1">
    <citation type="submission" date="2024-10" db="EMBL/GenBank/DDBJ databases">
        <title>The Natural Products Discovery Center: Release of the First 8490 Sequenced Strains for Exploring Actinobacteria Biosynthetic Diversity.</title>
        <authorList>
            <person name="Kalkreuter E."/>
            <person name="Kautsar S.A."/>
            <person name="Yang D."/>
            <person name="Bader C.D."/>
            <person name="Teijaro C.N."/>
            <person name="Fluegel L."/>
            <person name="Davis C.M."/>
            <person name="Simpson J.R."/>
            <person name="Lauterbach L."/>
            <person name="Steele A.D."/>
            <person name="Gui C."/>
            <person name="Meng S."/>
            <person name="Li G."/>
            <person name="Viehrig K."/>
            <person name="Ye F."/>
            <person name="Su P."/>
            <person name="Kiefer A.F."/>
            <person name="Nichols A."/>
            <person name="Cepeda A.J."/>
            <person name="Yan W."/>
            <person name="Fan B."/>
            <person name="Jiang Y."/>
            <person name="Adhikari A."/>
            <person name="Zheng C.-J."/>
            <person name="Schuster L."/>
            <person name="Cowan T.M."/>
            <person name="Smanski M.J."/>
            <person name="Chevrette M.G."/>
            <person name="De Carvalho L.P.S."/>
            <person name="Shen B."/>
        </authorList>
    </citation>
    <scope>NUCLEOTIDE SEQUENCE [LARGE SCALE GENOMIC DNA]</scope>
    <source>
        <strain evidence="1 2">NPDC019377</strain>
    </source>
</reference>
<comment type="caution">
    <text evidence="1">The sequence shown here is derived from an EMBL/GenBank/DDBJ whole genome shotgun (WGS) entry which is preliminary data.</text>
</comment>
<proteinExistence type="predicted"/>
<gene>
    <name evidence="1" type="ORF">ACH49Z_24495</name>
</gene>
<organism evidence="1 2">
    <name type="scientific">Nocardia testacea</name>
    <dbReference type="NCBI Taxonomy" id="248551"/>
    <lineage>
        <taxon>Bacteria</taxon>
        <taxon>Bacillati</taxon>
        <taxon>Actinomycetota</taxon>
        <taxon>Actinomycetes</taxon>
        <taxon>Mycobacteriales</taxon>
        <taxon>Nocardiaceae</taxon>
        <taxon>Nocardia</taxon>
    </lineage>
</organism>
<evidence type="ECO:0000313" key="1">
    <source>
        <dbReference type="EMBL" id="MFI2233016.1"/>
    </source>
</evidence>
<dbReference type="Proteomes" id="UP001611494">
    <property type="component" value="Unassembled WGS sequence"/>
</dbReference>
<dbReference type="Pfam" id="PF04075">
    <property type="entry name" value="F420H2_quin_red"/>
    <property type="match status" value="1"/>
</dbReference>
<dbReference type="NCBIfam" id="TIGR00026">
    <property type="entry name" value="hi_GC_TIGR00026"/>
    <property type="match status" value="1"/>
</dbReference>